<gene>
    <name evidence="4" type="ORF">SAMN04487759_10919</name>
</gene>
<dbReference type="PROSITE" id="PS50977">
    <property type="entry name" value="HTH_TETR_2"/>
    <property type="match status" value="1"/>
</dbReference>
<keyword evidence="1 2" id="KW-0238">DNA-binding</keyword>
<dbReference type="InterPro" id="IPR001647">
    <property type="entry name" value="HTH_TetR"/>
</dbReference>
<dbReference type="PANTHER" id="PTHR43479:SF11">
    <property type="entry name" value="ACREF_ENVCD OPERON REPRESSOR-RELATED"/>
    <property type="match status" value="1"/>
</dbReference>
<feature type="domain" description="HTH tetR-type" evidence="3">
    <location>
        <begin position="15"/>
        <end position="75"/>
    </location>
</feature>
<dbReference type="InterPro" id="IPR009057">
    <property type="entry name" value="Homeodomain-like_sf"/>
</dbReference>
<dbReference type="Proteomes" id="UP000182429">
    <property type="component" value="Unassembled WGS sequence"/>
</dbReference>
<name>A0A1H2SDW4_9FIRM</name>
<dbReference type="GO" id="GO:0003677">
    <property type="term" value="F:DNA binding"/>
    <property type="evidence" value="ECO:0007669"/>
    <property type="project" value="UniProtKB-UniRule"/>
</dbReference>
<protein>
    <submittedName>
        <fullName evidence="4">Transcriptional regulator, TetR family</fullName>
    </submittedName>
</protein>
<evidence type="ECO:0000313" key="4">
    <source>
        <dbReference type="EMBL" id="SDW29821.1"/>
    </source>
</evidence>
<dbReference type="Gene3D" id="1.10.357.10">
    <property type="entry name" value="Tetracycline Repressor, domain 2"/>
    <property type="match status" value="1"/>
</dbReference>
<organism evidence="4 5">
    <name type="scientific">Kandleria vitulina</name>
    <dbReference type="NCBI Taxonomy" id="1630"/>
    <lineage>
        <taxon>Bacteria</taxon>
        <taxon>Bacillati</taxon>
        <taxon>Bacillota</taxon>
        <taxon>Erysipelotrichia</taxon>
        <taxon>Erysipelotrichales</taxon>
        <taxon>Coprobacillaceae</taxon>
        <taxon>Kandleria</taxon>
    </lineage>
</organism>
<evidence type="ECO:0000259" key="3">
    <source>
        <dbReference type="PROSITE" id="PS50977"/>
    </source>
</evidence>
<dbReference type="InterPro" id="IPR050624">
    <property type="entry name" value="HTH-type_Tx_Regulator"/>
</dbReference>
<dbReference type="PRINTS" id="PR00455">
    <property type="entry name" value="HTHTETR"/>
</dbReference>
<dbReference type="eggNOG" id="COG1309">
    <property type="taxonomic scope" value="Bacteria"/>
</dbReference>
<dbReference type="Pfam" id="PF00440">
    <property type="entry name" value="TetR_N"/>
    <property type="match status" value="1"/>
</dbReference>
<dbReference type="AlphaFoldDB" id="A0A1H2SDW4"/>
<sequence length="201" mass="23112">MPRKCGRPAKDTNKQDSKQKIIDAAIRLIKKSGADSVTVRNVCTEADSSIGTFYHYFRNKDDLLMYFIQEIPFKECELIKDLSHPADRIIELYMKLVNRYMDLGLDFMKSFYTTSNSSLSSYMSEVDGKFLDGTVMARCEDELKILKEGGYIKKNADVHTMSVDICTIVKGCIFEWCLTDGKSDIEKSIDRIIHSYFLQYV</sequence>
<reference evidence="4 5" key="1">
    <citation type="submission" date="2016-10" db="EMBL/GenBank/DDBJ databases">
        <authorList>
            <person name="de Groot N.N."/>
        </authorList>
    </citation>
    <scope>NUCLEOTIDE SEQUENCE [LARGE SCALE GENOMIC DNA]</scope>
    <source>
        <strain evidence="4 5">S3b</strain>
    </source>
</reference>
<accession>A0A1H2SDW4</accession>
<feature type="DNA-binding region" description="H-T-H motif" evidence="2">
    <location>
        <begin position="38"/>
        <end position="57"/>
    </location>
</feature>
<dbReference type="RefSeq" id="WP_074686037.1">
    <property type="nucleotide sequence ID" value="NZ_FNNF01000009.1"/>
</dbReference>
<dbReference type="EMBL" id="FNNF01000009">
    <property type="protein sequence ID" value="SDW29821.1"/>
    <property type="molecule type" value="Genomic_DNA"/>
</dbReference>
<evidence type="ECO:0000256" key="2">
    <source>
        <dbReference type="PROSITE-ProRule" id="PRU00335"/>
    </source>
</evidence>
<proteinExistence type="predicted"/>
<evidence type="ECO:0000256" key="1">
    <source>
        <dbReference type="ARBA" id="ARBA00023125"/>
    </source>
</evidence>
<evidence type="ECO:0000313" key="5">
    <source>
        <dbReference type="Proteomes" id="UP000182429"/>
    </source>
</evidence>
<dbReference type="PANTHER" id="PTHR43479">
    <property type="entry name" value="ACREF/ENVCD OPERON REPRESSOR-RELATED"/>
    <property type="match status" value="1"/>
</dbReference>
<dbReference type="OrthoDB" id="494991at2"/>
<dbReference type="SUPFAM" id="SSF46689">
    <property type="entry name" value="Homeodomain-like"/>
    <property type="match status" value="1"/>
</dbReference>